<sequence length="256" mass="26993">MNATTGGHDPHTLAGAYALDAIDDELERRRFEEHLDRCAECAQEIRGLTETAARMGQAAAVEPPAWLKDRVMAEIGQVRQLPPALTRTSASRRGRTGRSRWWPRVTAVVAAVATAAAVTVGVLAIQARDQLEQVRQVNRDLTAVIAAPDARTITAPAAQGGAGTGTVIVSRSQDRLVFLAAGLAPLPQNQTYQLWQIAPGQIRSAGLLRPDTGGHTAPVVTAPDPGATQMGLTVEPAGGSTRPSTQPLLLLNMPAT</sequence>
<proteinExistence type="predicted"/>
<feature type="transmembrane region" description="Helical" evidence="11">
    <location>
        <begin position="101"/>
        <end position="125"/>
    </location>
</feature>
<keyword evidence="5 11" id="KW-1133">Transmembrane helix</keyword>
<dbReference type="Pfam" id="PF10099">
    <property type="entry name" value="RskA_C"/>
    <property type="match status" value="1"/>
</dbReference>
<dbReference type="RefSeq" id="WP_089209208.1">
    <property type="nucleotide sequence ID" value="NZ_FZOD01000021.1"/>
</dbReference>
<dbReference type="Proteomes" id="UP000198282">
    <property type="component" value="Unassembled WGS sequence"/>
</dbReference>
<evidence type="ECO:0000256" key="9">
    <source>
        <dbReference type="ARBA" id="ARBA00029829"/>
    </source>
</evidence>
<dbReference type="GO" id="GO:0016989">
    <property type="term" value="F:sigma factor antagonist activity"/>
    <property type="evidence" value="ECO:0007669"/>
    <property type="project" value="TreeGrafter"/>
</dbReference>
<accession>A0A239J2U5</accession>
<evidence type="ECO:0000256" key="7">
    <source>
        <dbReference type="ARBA" id="ARBA00023136"/>
    </source>
</evidence>
<dbReference type="OrthoDB" id="153510at2"/>
<keyword evidence="6" id="KW-0805">Transcription regulation</keyword>
<keyword evidence="3" id="KW-1003">Cell membrane</keyword>
<evidence type="ECO:0000256" key="8">
    <source>
        <dbReference type="ARBA" id="ARBA00023163"/>
    </source>
</evidence>
<evidence type="ECO:0000259" key="12">
    <source>
        <dbReference type="Pfam" id="PF10099"/>
    </source>
</evidence>
<evidence type="ECO:0000256" key="2">
    <source>
        <dbReference type="ARBA" id="ARBA00004236"/>
    </source>
</evidence>
<dbReference type="EMBL" id="FZOD01000021">
    <property type="protein sequence ID" value="SNT00105.1"/>
    <property type="molecule type" value="Genomic_DNA"/>
</dbReference>
<keyword evidence="4 11" id="KW-0812">Transmembrane</keyword>
<reference evidence="13 14" key="1">
    <citation type="submission" date="2017-06" db="EMBL/GenBank/DDBJ databases">
        <authorList>
            <person name="Kim H.J."/>
            <person name="Triplett B.A."/>
        </authorList>
    </citation>
    <scope>NUCLEOTIDE SEQUENCE [LARGE SCALE GENOMIC DNA]</scope>
    <source>
        <strain evidence="13 14">CGMCC 4.2132</strain>
    </source>
</reference>
<feature type="domain" description="Anti-sigma K factor RskA C-terminal" evidence="12">
    <location>
        <begin position="109"/>
        <end position="247"/>
    </location>
</feature>
<evidence type="ECO:0000256" key="5">
    <source>
        <dbReference type="ARBA" id="ARBA00022989"/>
    </source>
</evidence>
<evidence type="ECO:0000256" key="4">
    <source>
        <dbReference type="ARBA" id="ARBA00022692"/>
    </source>
</evidence>
<gene>
    <name evidence="13" type="ORF">SAMN05216276_102186</name>
</gene>
<evidence type="ECO:0000256" key="3">
    <source>
        <dbReference type="ARBA" id="ARBA00022475"/>
    </source>
</evidence>
<evidence type="ECO:0000256" key="10">
    <source>
        <dbReference type="ARBA" id="ARBA00030803"/>
    </source>
</evidence>
<dbReference type="InterPro" id="IPR018764">
    <property type="entry name" value="RskA_C"/>
</dbReference>
<name>A0A239J2U5_9ACTN</name>
<evidence type="ECO:0000256" key="1">
    <source>
        <dbReference type="ARBA" id="ARBA00004167"/>
    </source>
</evidence>
<dbReference type="GO" id="GO:0005886">
    <property type="term" value="C:plasma membrane"/>
    <property type="evidence" value="ECO:0007669"/>
    <property type="project" value="UniProtKB-SubCell"/>
</dbReference>
<dbReference type="InterPro" id="IPR041916">
    <property type="entry name" value="Anti_sigma_zinc_sf"/>
</dbReference>
<organism evidence="13 14">
    <name type="scientific">Streptosporangium subroseum</name>
    <dbReference type="NCBI Taxonomy" id="106412"/>
    <lineage>
        <taxon>Bacteria</taxon>
        <taxon>Bacillati</taxon>
        <taxon>Actinomycetota</taxon>
        <taxon>Actinomycetes</taxon>
        <taxon>Streptosporangiales</taxon>
        <taxon>Streptosporangiaceae</taxon>
        <taxon>Streptosporangium</taxon>
    </lineage>
</organism>
<evidence type="ECO:0000256" key="11">
    <source>
        <dbReference type="SAM" id="Phobius"/>
    </source>
</evidence>
<dbReference type="Gene3D" id="1.10.10.1320">
    <property type="entry name" value="Anti-sigma factor, zinc-finger domain"/>
    <property type="match status" value="1"/>
</dbReference>
<evidence type="ECO:0000256" key="6">
    <source>
        <dbReference type="ARBA" id="ARBA00023015"/>
    </source>
</evidence>
<dbReference type="PANTHER" id="PTHR37461:SF1">
    <property type="entry name" value="ANTI-SIGMA-K FACTOR RSKA"/>
    <property type="match status" value="1"/>
</dbReference>
<comment type="subcellular location">
    <subcellularLocation>
        <location evidence="2">Cell membrane</location>
    </subcellularLocation>
    <subcellularLocation>
        <location evidence="1">Membrane</location>
        <topology evidence="1">Single-pass membrane protein</topology>
    </subcellularLocation>
</comment>
<evidence type="ECO:0000313" key="14">
    <source>
        <dbReference type="Proteomes" id="UP000198282"/>
    </source>
</evidence>
<keyword evidence="7 11" id="KW-0472">Membrane</keyword>
<keyword evidence="8" id="KW-0804">Transcription</keyword>
<dbReference type="GO" id="GO:0006417">
    <property type="term" value="P:regulation of translation"/>
    <property type="evidence" value="ECO:0007669"/>
    <property type="project" value="TreeGrafter"/>
</dbReference>
<dbReference type="InterPro" id="IPR051474">
    <property type="entry name" value="Anti-sigma-K/W_factor"/>
</dbReference>
<dbReference type="PANTHER" id="PTHR37461">
    <property type="entry name" value="ANTI-SIGMA-K FACTOR RSKA"/>
    <property type="match status" value="1"/>
</dbReference>
<dbReference type="AlphaFoldDB" id="A0A239J2U5"/>
<protein>
    <recommendedName>
        <fullName evidence="10">Regulator of SigK</fullName>
    </recommendedName>
    <alternativeName>
        <fullName evidence="9">Sigma-K anti-sigma factor RskA</fullName>
    </alternativeName>
</protein>
<keyword evidence="14" id="KW-1185">Reference proteome</keyword>
<evidence type="ECO:0000313" key="13">
    <source>
        <dbReference type="EMBL" id="SNT00105.1"/>
    </source>
</evidence>